<gene>
    <name evidence="2" type="ORF">MUN78_15180</name>
</gene>
<dbReference type="NCBIfam" id="NF040521">
    <property type="entry name" value="C45_proenzyme"/>
    <property type="match status" value="1"/>
</dbReference>
<evidence type="ECO:0000313" key="2">
    <source>
        <dbReference type="EMBL" id="UOQ56986.1"/>
    </source>
</evidence>
<dbReference type="InterPro" id="IPR047801">
    <property type="entry name" value="Peptidase_C45"/>
</dbReference>
<dbReference type="EMBL" id="CP095045">
    <property type="protein sequence ID" value="UOQ56986.1"/>
    <property type="molecule type" value="Genomic_DNA"/>
</dbReference>
<dbReference type="InterPro" id="IPR005079">
    <property type="entry name" value="Peptidase_C45_hydrolase"/>
</dbReference>
<accession>A0ABY4FL48</accession>
<dbReference type="Gene3D" id="3.60.60.10">
    <property type="entry name" value="Penicillin V Acylase, Chain A"/>
    <property type="match status" value="1"/>
</dbReference>
<dbReference type="PANTHER" id="PTHR34180">
    <property type="entry name" value="PEPTIDASE C45"/>
    <property type="match status" value="1"/>
</dbReference>
<dbReference type="PANTHER" id="PTHR34180:SF1">
    <property type="entry name" value="BETA-ALANYL-DOPAMINE_CARCININE HYDROLASE"/>
    <property type="match status" value="1"/>
</dbReference>
<dbReference type="Proteomes" id="UP000831786">
    <property type="component" value="Chromosome"/>
</dbReference>
<organism evidence="2 3">
    <name type="scientific">Leucobacter allii</name>
    <dbReference type="NCBI Taxonomy" id="2932247"/>
    <lineage>
        <taxon>Bacteria</taxon>
        <taxon>Bacillati</taxon>
        <taxon>Actinomycetota</taxon>
        <taxon>Actinomycetes</taxon>
        <taxon>Micrococcales</taxon>
        <taxon>Microbacteriaceae</taxon>
        <taxon>Leucobacter</taxon>
    </lineage>
</organism>
<dbReference type="RefSeq" id="WP_244727560.1">
    <property type="nucleotide sequence ID" value="NZ_CP095045.1"/>
</dbReference>
<dbReference type="InterPro" id="IPR047794">
    <property type="entry name" value="C45_proenzyme-like"/>
</dbReference>
<evidence type="ECO:0000313" key="3">
    <source>
        <dbReference type="Proteomes" id="UP000831786"/>
    </source>
</evidence>
<proteinExistence type="predicted"/>
<dbReference type="Gene3D" id="1.10.10.2120">
    <property type="match status" value="1"/>
</dbReference>
<sequence length="366" mass="40034">MTDSFPFHRFAGSHFEVGRQHGEALRPRILRHLERLERRFARQGFTLDDAEGAALAYRESIRAVSAGLDEEIHGLAEGAGIPLGAAFLLQLRAEVFVDLVGRHGAEQECTTFAILPERSGTARGFVGQNADLPAMYHDLMTVVRVAVADEPEVLMVTPAGQISYIGINDAGLGVFANYLHCASWRAGFPRYLYTRIALRERTVGDAEAALRRLHRASSRNIIMLDSRGGAVDLENTPETMLALAPEDGVLVHANHYVHGSLVANESNPWVENSRIRQRRLAARIEAADGPIGEEEIAAMLRDRSDVGNALSIHPEDDVRDVDPEDRNMTVTSVIAEPGRGQIWVASGPPSRSPYAHYAFSDTAATA</sequence>
<reference evidence="2 3" key="1">
    <citation type="submission" date="2022-04" db="EMBL/GenBank/DDBJ databases">
        <title>Leucobacter sp. isolated from rhizosphere of garlic.</title>
        <authorList>
            <person name="Won M."/>
            <person name="Lee C.-M."/>
            <person name="Woen H.-Y."/>
            <person name="Kwon S.-W."/>
        </authorList>
    </citation>
    <scope>NUCLEOTIDE SEQUENCE [LARGE SCALE GENOMIC DNA]</scope>
    <source>
        <strain evidence="2 3">H21R-40</strain>
    </source>
</reference>
<feature type="domain" description="Peptidase C45 hydrolase" evidence="1">
    <location>
        <begin position="125"/>
        <end position="305"/>
    </location>
</feature>
<name>A0ABY4FL48_9MICO</name>
<evidence type="ECO:0000259" key="1">
    <source>
        <dbReference type="Pfam" id="PF03417"/>
    </source>
</evidence>
<keyword evidence="3" id="KW-1185">Reference proteome</keyword>
<dbReference type="Pfam" id="PF03417">
    <property type="entry name" value="AAT"/>
    <property type="match status" value="1"/>
</dbReference>
<protein>
    <submittedName>
        <fullName evidence="2">C45 family peptidase</fullName>
    </submittedName>
</protein>